<dbReference type="Pfam" id="PF01810">
    <property type="entry name" value="LysE"/>
    <property type="match status" value="1"/>
</dbReference>
<dbReference type="EMBL" id="APQM01000006">
    <property type="protein sequence ID" value="EOQ69624.1"/>
    <property type="molecule type" value="Genomic_DNA"/>
</dbReference>
<dbReference type="GO" id="GO:0005886">
    <property type="term" value="C:plasma membrane"/>
    <property type="evidence" value="ECO:0007669"/>
    <property type="project" value="UniProtKB-SubCell"/>
</dbReference>
<dbReference type="AlphaFoldDB" id="R8YK21"/>
<proteinExistence type="predicted"/>
<dbReference type="PATRIC" id="fig|1217691.3.peg.1300"/>
<gene>
    <name evidence="7" type="ORF">F931_01313</name>
</gene>
<feature type="transmembrane region" description="Helical" evidence="6">
    <location>
        <begin position="147"/>
        <end position="168"/>
    </location>
</feature>
<keyword evidence="4 6" id="KW-1133">Transmembrane helix</keyword>
<feature type="transmembrane region" description="Helical" evidence="6">
    <location>
        <begin position="45"/>
        <end position="68"/>
    </location>
</feature>
<keyword evidence="5 6" id="KW-0472">Membrane</keyword>
<evidence type="ECO:0000313" key="8">
    <source>
        <dbReference type="Proteomes" id="UP000014024"/>
    </source>
</evidence>
<comment type="subcellular location">
    <subcellularLocation>
        <location evidence="1">Cell membrane</location>
        <topology evidence="1">Multi-pass membrane protein</topology>
    </subcellularLocation>
</comment>
<evidence type="ECO:0000256" key="4">
    <source>
        <dbReference type="ARBA" id="ARBA00022989"/>
    </source>
</evidence>
<dbReference type="Proteomes" id="UP000014024">
    <property type="component" value="Unassembled WGS sequence"/>
</dbReference>
<sequence>MLGCFVLVDAFMEIFFYTLSVMYSPGPVNFMGLNAGLTGQFKKTIYFFIGVGCAMLMLFMIFGYIGAAIIPQNALHYIALFGALYTFYLAYQMLKTDIDIRDENTGVQTLSFWNGLWIQALNPKGILVILPVTTIMYPTAHITGVQIFLVSLLISMGAAGAPCLYSWAGAVLGKKIKNKIWFNRINKAMGTMLIISGIFMLYDFLKGIHLI</sequence>
<evidence type="ECO:0000256" key="1">
    <source>
        <dbReference type="ARBA" id="ARBA00004651"/>
    </source>
</evidence>
<dbReference type="InterPro" id="IPR001123">
    <property type="entry name" value="LeuE-type"/>
</dbReference>
<feature type="transmembrane region" description="Helical" evidence="6">
    <location>
        <begin position="14"/>
        <end position="33"/>
    </location>
</feature>
<evidence type="ECO:0000256" key="3">
    <source>
        <dbReference type="ARBA" id="ARBA00022692"/>
    </source>
</evidence>
<evidence type="ECO:0000256" key="5">
    <source>
        <dbReference type="ARBA" id="ARBA00023136"/>
    </source>
</evidence>
<protein>
    <submittedName>
        <fullName evidence="7">Uncharacterized protein</fullName>
    </submittedName>
</protein>
<dbReference type="PANTHER" id="PTHR30086">
    <property type="entry name" value="ARGININE EXPORTER PROTEIN ARGO"/>
    <property type="match status" value="1"/>
</dbReference>
<evidence type="ECO:0000313" key="7">
    <source>
        <dbReference type="EMBL" id="EOQ69624.1"/>
    </source>
</evidence>
<comment type="caution">
    <text evidence="7">The sequence shown here is derived from an EMBL/GenBank/DDBJ whole genome shotgun (WGS) entry which is preliminary data.</text>
</comment>
<name>R8YK21_ACIPI</name>
<accession>R8YK21</accession>
<reference evidence="7 8" key="1">
    <citation type="submission" date="2013-02" db="EMBL/GenBank/DDBJ databases">
        <title>The Genome Sequence of Acinetobacter sp. ANC 4050.</title>
        <authorList>
            <consortium name="The Broad Institute Genome Sequencing Platform"/>
            <consortium name="The Broad Institute Genome Sequencing Center for Infectious Disease"/>
            <person name="Cerqueira G."/>
            <person name="Feldgarden M."/>
            <person name="Courvalin P."/>
            <person name="Perichon B."/>
            <person name="Grillot-Courvalin C."/>
            <person name="Clermont D."/>
            <person name="Rocha E."/>
            <person name="Yoon E.-J."/>
            <person name="Nemec A."/>
            <person name="Walker B."/>
            <person name="Young S.K."/>
            <person name="Zeng Q."/>
            <person name="Gargeya S."/>
            <person name="Fitzgerald M."/>
            <person name="Haas B."/>
            <person name="Abouelleil A."/>
            <person name="Alvarado L."/>
            <person name="Arachchi H.M."/>
            <person name="Berlin A.M."/>
            <person name="Chapman S.B."/>
            <person name="Dewar J."/>
            <person name="Goldberg J."/>
            <person name="Griggs A."/>
            <person name="Gujja S."/>
            <person name="Hansen M."/>
            <person name="Howarth C."/>
            <person name="Imamovic A."/>
            <person name="Larimer J."/>
            <person name="McCowan C."/>
            <person name="Murphy C."/>
            <person name="Neiman D."/>
            <person name="Pearson M."/>
            <person name="Priest M."/>
            <person name="Roberts A."/>
            <person name="Saif S."/>
            <person name="Shea T."/>
            <person name="Sisk P."/>
            <person name="Sykes S."/>
            <person name="Wortman J."/>
            <person name="Nusbaum C."/>
            <person name="Birren B."/>
        </authorList>
    </citation>
    <scope>NUCLEOTIDE SEQUENCE [LARGE SCALE GENOMIC DNA]</scope>
    <source>
        <strain evidence="7 8">ANC 4050</strain>
    </source>
</reference>
<dbReference type="PANTHER" id="PTHR30086:SF20">
    <property type="entry name" value="ARGININE EXPORTER PROTEIN ARGO-RELATED"/>
    <property type="match status" value="1"/>
</dbReference>
<evidence type="ECO:0000256" key="6">
    <source>
        <dbReference type="SAM" id="Phobius"/>
    </source>
</evidence>
<dbReference type="HOGENOM" id="CLU_079569_1_2_6"/>
<keyword evidence="2" id="KW-1003">Cell membrane</keyword>
<evidence type="ECO:0000256" key="2">
    <source>
        <dbReference type="ARBA" id="ARBA00022475"/>
    </source>
</evidence>
<feature type="transmembrane region" description="Helical" evidence="6">
    <location>
        <begin position="74"/>
        <end position="91"/>
    </location>
</feature>
<feature type="transmembrane region" description="Helical" evidence="6">
    <location>
        <begin position="188"/>
        <end position="205"/>
    </location>
</feature>
<dbReference type="GO" id="GO:0015171">
    <property type="term" value="F:amino acid transmembrane transporter activity"/>
    <property type="evidence" value="ECO:0007669"/>
    <property type="project" value="TreeGrafter"/>
</dbReference>
<keyword evidence="3 6" id="KW-0812">Transmembrane</keyword>
<organism evidence="7 8">
    <name type="scientific">Acinetobacter pittii ANC 4050</name>
    <dbReference type="NCBI Taxonomy" id="1217691"/>
    <lineage>
        <taxon>Bacteria</taxon>
        <taxon>Pseudomonadati</taxon>
        <taxon>Pseudomonadota</taxon>
        <taxon>Gammaproteobacteria</taxon>
        <taxon>Moraxellales</taxon>
        <taxon>Moraxellaceae</taxon>
        <taxon>Acinetobacter</taxon>
        <taxon>Acinetobacter calcoaceticus/baumannii complex</taxon>
    </lineage>
</organism>